<gene>
    <name evidence="1" type="ORF">COX22_02665</name>
</gene>
<reference evidence="1 2" key="1">
    <citation type="submission" date="2017-09" db="EMBL/GenBank/DDBJ databases">
        <title>Depth-based differentiation of microbial function through sediment-hosted aquifers and enrichment of novel symbionts in the deep terrestrial subsurface.</title>
        <authorList>
            <person name="Probst A.J."/>
            <person name="Ladd B."/>
            <person name="Jarett J.K."/>
            <person name="Geller-Mcgrath D.E."/>
            <person name="Sieber C.M."/>
            <person name="Emerson J.B."/>
            <person name="Anantharaman K."/>
            <person name="Thomas B.C."/>
            <person name="Malmstrom R."/>
            <person name="Stieglmeier M."/>
            <person name="Klingl A."/>
            <person name="Woyke T."/>
            <person name="Ryan C.M."/>
            <person name="Banfield J.F."/>
        </authorList>
    </citation>
    <scope>NUCLEOTIDE SEQUENCE [LARGE SCALE GENOMIC DNA]</scope>
    <source>
        <strain evidence="1">CG23_combo_of_CG06-09_8_20_14_all_49_15</strain>
    </source>
</reference>
<accession>A0A2G9ZKR9</accession>
<evidence type="ECO:0000313" key="1">
    <source>
        <dbReference type="EMBL" id="PIP33767.1"/>
    </source>
</evidence>
<dbReference type="Proteomes" id="UP000230729">
    <property type="component" value="Unassembled WGS sequence"/>
</dbReference>
<comment type="caution">
    <text evidence="1">The sequence shown here is derived from an EMBL/GenBank/DDBJ whole genome shotgun (WGS) entry which is preliminary data.</text>
</comment>
<proteinExistence type="predicted"/>
<dbReference type="AlphaFoldDB" id="A0A2G9ZKR9"/>
<name>A0A2G9ZKR9_9BACT</name>
<organism evidence="1 2">
    <name type="scientific">Candidatus Falkowbacteria bacterium CG23_combo_of_CG06-09_8_20_14_all_49_15</name>
    <dbReference type="NCBI Taxonomy" id="1974572"/>
    <lineage>
        <taxon>Bacteria</taxon>
        <taxon>Candidatus Falkowiibacteriota</taxon>
    </lineage>
</organism>
<dbReference type="EMBL" id="PCSD01000059">
    <property type="protein sequence ID" value="PIP33767.1"/>
    <property type="molecule type" value="Genomic_DNA"/>
</dbReference>
<sequence>MKKNFCTIAFVCGRYQNAACLFFKPKNNKTAECFFRSIPGHCLNWEAIAEALFEYKKSRQK</sequence>
<protein>
    <submittedName>
        <fullName evidence="1">Uncharacterized protein</fullName>
    </submittedName>
</protein>
<evidence type="ECO:0000313" key="2">
    <source>
        <dbReference type="Proteomes" id="UP000230729"/>
    </source>
</evidence>